<gene>
    <name evidence="1" type="ORF">L1987_24189</name>
</gene>
<dbReference type="Proteomes" id="UP001056120">
    <property type="component" value="Linkage Group LG08"/>
</dbReference>
<proteinExistence type="predicted"/>
<keyword evidence="2" id="KW-1185">Reference proteome</keyword>
<organism evidence="1 2">
    <name type="scientific">Smallanthus sonchifolius</name>
    <dbReference type="NCBI Taxonomy" id="185202"/>
    <lineage>
        <taxon>Eukaryota</taxon>
        <taxon>Viridiplantae</taxon>
        <taxon>Streptophyta</taxon>
        <taxon>Embryophyta</taxon>
        <taxon>Tracheophyta</taxon>
        <taxon>Spermatophyta</taxon>
        <taxon>Magnoliopsida</taxon>
        <taxon>eudicotyledons</taxon>
        <taxon>Gunneridae</taxon>
        <taxon>Pentapetalae</taxon>
        <taxon>asterids</taxon>
        <taxon>campanulids</taxon>
        <taxon>Asterales</taxon>
        <taxon>Asteraceae</taxon>
        <taxon>Asteroideae</taxon>
        <taxon>Heliantheae alliance</taxon>
        <taxon>Millerieae</taxon>
        <taxon>Smallanthus</taxon>
    </lineage>
</organism>
<evidence type="ECO:0000313" key="1">
    <source>
        <dbReference type="EMBL" id="KAI3808240.1"/>
    </source>
</evidence>
<protein>
    <submittedName>
        <fullName evidence="1">Uncharacterized protein</fullName>
    </submittedName>
</protein>
<reference evidence="2" key="1">
    <citation type="journal article" date="2022" name="Mol. Ecol. Resour.">
        <title>The genomes of chicory, endive, great burdock and yacon provide insights into Asteraceae palaeo-polyploidization history and plant inulin production.</title>
        <authorList>
            <person name="Fan W."/>
            <person name="Wang S."/>
            <person name="Wang H."/>
            <person name="Wang A."/>
            <person name="Jiang F."/>
            <person name="Liu H."/>
            <person name="Zhao H."/>
            <person name="Xu D."/>
            <person name="Zhang Y."/>
        </authorList>
    </citation>
    <scope>NUCLEOTIDE SEQUENCE [LARGE SCALE GENOMIC DNA]</scope>
    <source>
        <strain evidence="2">cv. Yunnan</strain>
    </source>
</reference>
<dbReference type="EMBL" id="CM042025">
    <property type="protein sequence ID" value="KAI3808240.1"/>
    <property type="molecule type" value="Genomic_DNA"/>
</dbReference>
<sequence>MALGYRGCTGLGGGANGINIWRIPWGIVHNGSGWDDLFERNQVGCLGDGLGGQCYFQEGENRTVHFAHDTPAQREIMAGYGSLKWGLFSECGVRMHGKEGLGPLYSHREEWGRVDTLRTHVTTLKRVERNKSIVGRGAGTGWTPDPGIHGLGLHQLSLVLGKLPHVWITQKVARLLNGPYHVNYGEVTNNSKTCKKVARPLNGPHQLYRRHVYFGNKWRKCWQKTKARHAKRHKSGRWIGQSNKHKKSNYHSKKEVSKQNETTAQSMRENSLPFLGRHPLFRPPSPPFPGHPLHLELFLAF</sequence>
<name>A0ACB9IL75_9ASTR</name>
<comment type="caution">
    <text evidence="1">The sequence shown here is derived from an EMBL/GenBank/DDBJ whole genome shotgun (WGS) entry which is preliminary data.</text>
</comment>
<accession>A0ACB9IL75</accession>
<reference evidence="1 2" key="2">
    <citation type="journal article" date="2022" name="Mol. Ecol. Resour.">
        <title>The genomes of chicory, endive, great burdock and yacon provide insights into Asteraceae paleo-polyploidization history and plant inulin production.</title>
        <authorList>
            <person name="Fan W."/>
            <person name="Wang S."/>
            <person name="Wang H."/>
            <person name="Wang A."/>
            <person name="Jiang F."/>
            <person name="Liu H."/>
            <person name="Zhao H."/>
            <person name="Xu D."/>
            <person name="Zhang Y."/>
        </authorList>
    </citation>
    <scope>NUCLEOTIDE SEQUENCE [LARGE SCALE GENOMIC DNA]</scope>
    <source>
        <strain evidence="2">cv. Yunnan</strain>
        <tissue evidence="1">Leaves</tissue>
    </source>
</reference>
<evidence type="ECO:0000313" key="2">
    <source>
        <dbReference type="Proteomes" id="UP001056120"/>
    </source>
</evidence>